<feature type="domain" description="CHASE3" evidence="1">
    <location>
        <begin position="30"/>
        <end position="95"/>
    </location>
</feature>
<protein>
    <recommendedName>
        <fullName evidence="1">CHASE3 domain-containing protein</fullName>
    </recommendedName>
</protein>
<keyword evidence="3" id="KW-1185">Reference proteome</keyword>
<reference evidence="2 3" key="1">
    <citation type="submission" date="2019-03" db="EMBL/GenBank/DDBJ databases">
        <authorList>
            <person name="Jensen L."/>
            <person name="Storgaard J."/>
            <person name="Sulaj E."/>
            <person name="Schramm A."/>
            <person name="Marshall I.P.G."/>
        </authorList>
    </citation>
    <scope>NUCLEOTIDE SEQUENCE [LARGE SCALE GENOMIC DNA]</scope>
    <source>
        <strain evidence="2 3">2017H2G3</strain>
    </source>
</reference>
<proteinExistence type="predicted"/>
<dbReference type="AlphaFoldDB" id="A0A4R1AN63"/>
<dbReference type="EMBL" id="SJTH01000073">
    <property type="protein sequence ID" value="TCJ01231.1"/>
    <property type="molecule type" value="Genomic_DNA"/>
</dbReference>
<accession>A0A4R1AN63</accession>
<evidence type="ECO:0000259" key="1">
    <source>
        <dbReference type="Pfam" id="PF05227"/>
    </source>
</evidence>
<evidence type="ECO:0000313" key="3">
    <source>
        <dbReference type="Proteomes" id="UP000293846"/>
    </source>
</evidence>
<sequence length="102" mass="11863">MTGTPVCWTKMFKSFLSFKDFKEDLMIESDGIRGYLLSGDSIYLTDYDMARKRLHQRIEELMKTTVDNDAKQIVTELRNLHTNFEDISDSAIKFKITNNEAS</sequence>
<gene>
    <name evidence="2" type="ORF">E0Y62_25125</name>
</gene>
<dbReference type="Proteomes" id="UP000293846">
    <property type="component" value="Unassembled WGS sequence"/>
</dbReference>
<evidence type="ECO:0000313" key="2">
    <source>
        <dbReference type="EMBL" id="TCJ01231.1"/>
    </source>
</evidence>
<dbReference type="STRING" id="1742358.GCA_001439605_03007"/>
<dbReference type="InterPro" id="IPR007891">
    <property type="entry name" value="CHASE3"/>
</dbReference>
<comment type="caution">
    <text evidence="2">The sequence shown here is derived from an EMBL/GenBank/DDBJ whole genome shotgun (WGS) entry which is preliminary data.</text>
</comment>
<organism evidence="2 3">
    <name type="scientific">Cytobacillus praedii</name>
    <dbReference type="NCBI Taxonomy" id="1742358"/>
    <lineage>
        <taxon>Bacteria</taxon>
        <taxon>Bacillati</taxon>
        <taxon>Bacillota</taxon>
        <taxon>Bacilli</taxon>
        <taxon>Bacillales</taxon>
        <taxon>Bacillaceae</taxon>
        <taxon>Cytobacillus</taxon>
    </lineage>
</organism>
<dbReference type="OrthoDB" id="107771at2"/>
<name>A0A4R1AN63_9BACI</name>
<dbReference type="Pfam" id="PF05227">
    <property type="entry name" value="CHASE3"/>
    <property type="match status" value="1"/>
</dbReference>